<keyword evidence="7 12" id="KW-0375">Hydrogen ion transport</keyword>
<dbReference type="GO" id="GO:0045259">
    <property type="term" value="C:proton-transporting ATP synthase complex"/>
    <property type="evidence" value="ECO:0007669"/>
    <property type="project" value="UniProtKB-KW"/>
</dbReference>
<reference evidence="14" key="1">
    <citation type="journal article" date="2012" name="PLoS ONE">
        <title>Comparative mitogenomic analysis of damsel bugs representing three tribes in the family Nabidae (Insecta: Hemiptera).</title>
        <authorList>
            <person name="Li H."/>
            <person name="Liu H.Y."/>
            <person name="Song F."/>
            <person name="Shi A.M."/>
            <person name="Zhou X.G."/>
            <person name="Cai W.Z."/>
        </authorList>
    </citation>
    <scope>NUCLEOTIDE SEQUENCE</scope>
</reference>
<dbReference type="GO" id="GO:0015078">
    <property type="term" value="F:proton transmembrane transporter activity"/>
    <property type="evidence" value="ECO:0007669"/>
    <property type="project" value="InterPro"/>
</dbReference>
<evidence type="ECO:0000256" key="2">
    <source>
        <dbReference type="ARBA" id="ARBA00008892"/>
    </source>
</evidence>
<dbReference type="CTD" id="4509"/>
<feature type="transmembrane region" description="Helical" evidence="13">
    <location>
        <begin position="6"/>
        <end position="29"/>
    </location>
</feature>
<evidence type="ECO:0000256" key="9">
    <source>
        <dbReference type="ARBA" id="ARBA00023065"/>
    </source>
</evidence>
<proteinExistence type="inferred from homology"/>
<gene>
    <name evidence="14" type="primary">ATP8</name>
</gene>
<protein>
    <recommendedName>
        <fullName evidence="12">ATP synthase complex subunit 8</fullName>
    </recommendedName>
</protein>
<dbReference type="RefSeq" id="YP_007025089.1">
    <property type="nucleotide sequence ID" value="NC_019594.1"/>
</dbReference>
<evidence type="ECO:0000256" key="1">
    <source>
        <dbReference type="ARBA" id="ARBA00004304"/>
    </source>
</evidence>
<geneLocation type="mitochondrion" evidence="14"/>
<evidence type="ECO:0000256" key="3">
    <source>
        <dbReference type="ARBA" id="ARBA00011291"/>
    </source>
</evidence>
<keyword evidence="10 12" id="KW-0496">Mitochondrion</keyword>
<evidence type="ECO:0000256" key="11">
    <source>
        <dbReference type="ARBA" id="ARBA00023136"/>
    </source>
</evidence>
<evidence type="ECO:0000256" key="8">
    <source>
        <dbReference type="ARBA" id="ARBA00022989"/>
    </source>
</evidence>
<evidence type="ECO:0000256" key="13">
    <source>
        <dbReference type="SAM" id="Phobius"/>
    </source>
</evidence>
<evidence type="ECO:0000256" key="6">
    <source>
        <dbReference type="ARBA" id="ARBA00022692"/>
    </source>
</evidence>
<keyword evidence="9 12" id="KW-0406">Ion transport</keyword>
<evidence type="ECO:0000256" key="7">
    <source>
        <dbReference type="ARBA" id="ARBA00022781"/>
    </source>
</evidence>
<comment type="similarity">
    <text evidence="2 12">Belongs to the ATPase protein 8 family.</text>
</comment>
<keyword evidence="4 12" id="KW-0813">Transport</keyword>
<evidence type="ECO:0000256" key="4">
    <source>
        <dbReference type="ARBA" id="ARBA00022448"/>
    </source>
</evidence>
<keyword evidence="6 12" id="KW-0812">Transmembrane</keyword>
<organism evidence="14">
    <name type="scientific">Nabis apicalis</name>
    <dbReference type="NCBI Taxonomy" id="452402"/>
    <lineage>
        <taxon>Eukaryota</taxon>
        <taxon>Metazoa</taxon>
        <taxon>Ecdysozoa</taxon>
        <taxon>Arthropoda</taxon>
        <taxon>Hexapoda</taxon>
        <taxon>Insecta</taxon>
        <taxon>Pterygota</taxon>
        <taxon>Neoptera</taxon>
        <taxon>Paraneoptera</taxon>
        <taxon>Hemiptera</taxon>
        <taxon>Heteroptera</taxon>
        <taxon>Panheteroptera</taxon>
        <taxon>Cimicomorpha</taxon>
        <taxon>Nabidae</taxon>
        <taxon>Nabinae</taxon>
        <taxon>Nabis</taxon>
        <taxon>Mila</taxon>
    </lineage>
</organism>
<keyword evidence="8 13" id="KW-1133">Transmembrane helix</keyword>
<dbReference type="GeneID" id="14048536"/>
<evidence type="ECO:0000313" key="14">
    <source>
        <dbReference type="EMBL" id="AEI53332.1"/>
    </source>
</evidence>
<sequence length="52" mass="6413">MPQMAPTWWTMMLMIIIMMLLIVVIINYFNVKYNSTNKKNIKIDLNYTNWKW</sequence>
<comment type="subcellular location">
    <subcellularLocation>
        <location evidence="1 12">Mitochondrion membrane</location>
        <topology evidence="1 12">Single-pass membrane protein</topology>
    </subcellularLocation>
</comment>
<dbReference type="GO" id="GO:0031966">
    <property type="term" value="C:mitochondrial membrane"/>
    <property type="evidence" value="ECO:0007669"/>
    <property type="project" value="UniProtKB-SubCell"/>
</dbReference>
<dbReference type="AlphaFoldDB" id="K7NBG8"/>
<accession>K7NBG8</accession>
<dbReference type="GO" id="GO:0015986">
    <property type="term" value="P:proton motive force-driven ATP synthesis"/>
    <property type="evidence" value="ECO:0007669"/>
    <property type="project" value="InterPro"/>
</dbReference>
<name>K7NBG8_9HEMI</name>
<keyword evidence="5 12" id="KW-0138">CF(0)</keyword>
<dbReference type="EMBL" id="JF907590">
    <property type="protein sequence ID" value="AEI53332.1"/>
    <property type="molecule type" value="Genomic_DNA"/>
</dbReference>
<evidence type="ECO:0000256" key="10">
    <source>
        <dbReference type="ARBA" id="ARBA00023128"/>
    </source>
</evidence>
<dbReference type="Pfam" id="PF00895">
    <property type="entry name" value="ATP-synt_8"/>
    <property type="match status" value="1"/>
</dbReference>
<evidence type="ECO:0000256" key="5">
    <source>
        <dbReference type="ARBA" id="ARBA00022547"/>
    </source>
</evidence>
<dbReference type="InterPro" id="IPR001421">
    <property type="entry name" value="ATP8_metazoa"/>
</dbReference>
<keyword evidence="11 13" id="KW-0472">Membrane</keyword>
<comment type="subunit">
    <text evidence="3">F-type ATPases have 2 components, CF(1) - the catalytic core - and CF(0) - the membrane proton channel.</text>
</comment>
<evidence type="ECO:0000256" key="12">
    <source>
        <dbReference type="RuleBase" id="RU003661"/>
    </source>
</evidence>